<feature type="transmembrane region" description="Helical" evidence="1">
    <location>
        <begin position="6"/>
        <end position="25"/>
    </location>
</feature>
<evidence type="ECO:0000313" key="3">
    <source>
        <dbReference type="Proteomes" id="UP000262072"/>
    </source>
</evidence>
<feature type="transmembrane region" description="Helical" evidence="1">
    <location>
        <begin position="101"/>
        <end position="123"/>
    </location>
</feature>
<accession>A0A383TIF5</accession>
<dbReference type="RefSeq" id="WP_086628441.1">
    <property type="nucleotide sequence ID" value="NZ_UNRR01000043.1"/>
</dbReference>
<keyword evidence="1" id="KW-0472">Membrane</keyword>
<gene>
    <name evidence="2" type="ORF">TART1_2939</name>
</gene>
<name>A0A383TIF5_9LACT</name>
<organism evidence="2 3">
    <name type="scientific">Trichococcus shcherbakoviae</name>
    <dbReference type="NCBI Taxonomy" id="2094020"/>
    <lineage>
        <taxon>Bacteria</taxon>
        <taxon>Bacillati</taxon>
        <taxon>Bacillota</taxon>
        <taxon>Bacilli</taxon>
        <taxon>Lactobacillales</taxon>
        <taxon>Carnobacteriaceae</taxon>
        <taxon>Trichococcus</taxon>
    </lineage>
</organism>
<dbReference type="Proteomes" id="UP000262072">
    <property type="component" value="Unassembled WGS sequence"/>
</dbReference>
<dbReference type="OrthoDB" id="53505at2"/>
<evidence type="ECO:0000313" key="2">
    <source>
        <dbReference type="EMBL" id="SYZ80063.1"/>
    </source>
</evidence>
<dbReference type="EMBL" id="UNRR01000043">
    <property type="protein sequence ID" value="SYZ80063.1"/>
    <property type="molecule type" value="Genomic_DNA"/>
</dbReference>
<reference evidence="3" key="1">
    <citation type="submission" date="2018-05" db="EMBL/GenBank/DDBJ databases">
        <authorList>
            <person name="Strepis N."/>
        </authorList>
    </citation>
    <scope>NUCLEOTIDE SEQUENCE [LARGE SCALE GENOMIC DNA]</scope>
</reference>
<feature type="transmembrane region" description="Helical" evidence="1">
    <location>
        <begin position="129"/>
        <end position="148"/>
    </location>
</feature>
<protein>
    <submittedName>
        <fullName evidence="2">Uncharacterized protein</fullName>
    </submittedName>
</protein>
<sequence>MGHFGFSYVGLVFMLMLIVPNLIWTKYQPEEYDFKDENKVLLVFERVGQVGVTGAALVFSDFNIHGWSGWSFWLIAAFVLMILYECWWIRYFKSNRTWKDFYNSFYGIPVAGAILPVVAFFFLGIYGRVSWLIVSVIIFGIGHIGIHLQHRREMQ</sequence>
<keyword evidence="1" id="KW-1133">Transmembrane helix</keyword>
<dbReference type="AlphaFoldDB" id="A0A383TIF5"/>
<proteinExistence type="predicted"/>
<keyword evidence="1" id="KW-0812">Transmembrane</keyword>
<feature type="transmembrane region" description="Helical" evidence="1">
    <location>
        <begin position="70"/>
        <end position="89"/>
    </location>
</feature>
<evidence type="ECO:0000256" key="1">
    <source>
        <dbReference type="SAM" id="Phobius"/>
    </source>
</evidence>